<protein>
    <submittedName>
        <fullName evidence="1">Uncharacterized protein</fullName>
    </submittedName>
</protein>
<comment type="caution">
    <text evidence="1">The sequence shown here is derived from an EMBL/GenBank/DDBJ whole genome shotgun (WGS) entry which is preliminary data.</text>
</comment>
<organism evidence="1 2">
    <name type="scientific">Pleurotus cornucopiae</name>
    <name type="common">Cornucopia mushroom</name>
    <dbReference type="NCBI Taxonomy" id="5321"/>
    <lineage>
        <taxon>Eukaryota</taxon>
        <taxon>Fungi</taxon>
        <taxon>Dikarya</taxon>
        <taxon>Basidiomycota</taxon>
        <taxon>Agaricomycotina</taxon>
        <taxon>Agaricomycetes</taxon>
        <taxon>Agaricomycetidae</taxon>
        <taxon>Agaricales</taxon>
        <taxon>Pleurotineae</taxon>
        <taxon>Pleurotaceae</taxon>
        <taxon>Pleurotus</taxon>
    </lineage>
</organism>
<proteinExistence type="predicted"/>
<evidence type="ECO:0000313" key="2">
    <source>
        <dbReference type="Proteomes" id="UP000824881"/>
    </source>
</evidence>
<reference evidence="1 2" key="1">
    <citation type="journal article" date="2021" name="Appl. Environ. Microbiol.">
        <title>Genetic linkage and physical mapping for an oyster mushroom Pleurotus cornucopiae and QTL analysis for the trait cap color.</title>
        <authorList>
            <person name="Zhang Y."/>
            <person name="Gao W."/>
            <person name="Sonnenberg A."/>
            <person name="Chen Q."/>
            <person name="Zhang J."/>
            <person name="Huang C."/>
        </authorList>
    </citation>
    <scope>NUCLEOTIDE SEQUENCE [LARGE SCALE GENOMIC DNA]</scope>
    <source>
        <strain evidence="1">CCMSSC00406</strain>
    </source>
</reference>
<accession>A0ACB7IRY3</accession>
<gene>
    <name evidence="1" type="ORF">CCMSSC00406_0006349</name>
</gene>
<sequence length="722" mass="80388">MPLPRETTPFTTPPTLDMTSPRALGSGAQNFAIHSQDAETIRSSLRMELAAHIIEDQKAVSGRLGLGLVSEQLVDDCSTQLLCAKKQDIEKLQSIVSRAESKGDNAKEDGAFETHMYKPLVGIIEYIASFGASKPKGRWIHSETRITGKEMPYSKPDLRLGGLSGELKTWRDLAAFGEVKPRAVQGMAPGQAVKASDALIQSGDYARLHLAGSPFRLFSIALMITGNNFQVGIFDRAGVVVSPAANIWTDTNTFIRVVRRLTCDLSRIEMGCDPSVFELPSHAELYPFIREKAGSLGVPRDSLDYPSFLVQCRKRNSALDGMDARSPLDRDREDWEVHEWLTIGPPVWVSLSLLGRGTSIWRVMPYKEDDFDPSAAVCILKNTWRNSHRVSESEIYETVDGGPDGVADFHYGGDAVFPYAKAAISVANIRDVDYRVNRANLLDVPSHRSVDPTPMLHRLILGTVGRPLWDAVDYVDLLKGFRAALLGHEKLWEQHILHRDISAGNILLAVETAEEGKEGFITDLEFARLRQIRQTRTRVNEDGTETTAKTWTDTTRGLLMTGTVQFMAIAKLEAITSGTPCVPGFTDQVHHDLESFIWVFAYTVMRRLMTEKRLDSNSTKHIHKWFKECFCSLSASVVASNRAAYKPLKLPCPVNDDILPKPIKKLLAWFVEKVQFNQHAAGLLKELAEDGEDIIVIVRPLTHPTLLRPIEVTISALQSPQR</sequence>
<evidence type="ECO:0000313" key="1">
    <source>
        <dbReference type="EMBL" id="KAG9220284.1"/>
    </source>
</evidence>
<keyword evidence="2" id="KW-1185">Reference proteome</keyword>
<dbReference type="EMBL" id="WQMT02000007">
    <property type="protein sequence ID" value="KAG9220284.1"/>
    <property type="molecule type" value="Genomic_DNA"/>
</dbReference>
<dbReference type="Proteomes" id="UP000824881">
    <property type="component" value="Unassembled WGS sequence"/>
</dbReference>
<name>A0ACB7IRY3_PLECO</name>